<protein>
    <recommendedName>
        <fullName evidence="2">cysteine-S-conjugate beta-lyase</fullName>
        <ecNumber evidence="2">4.4.1.13</ecNumber>
    </recommendedName>
</protein>
<dbReference type="InterPro" id="IPR051798">
    <property type="entry name" value="Class-II_PLP-Dep_Aminotrans"/>
</dbReference>
<comment type="similarity">
    <text evidence="5">Belongs to the class-II pyridoxal-phosphate-dependent aminotransferase family. MalY/PatB cystathionine beta-lyase subfamily.</text>
</comment>
<dbReference type="InterPro" id="IPR015424">
    <property type="entry name" value="PyrdxlP-dep_Trfase"/>
</dbReference>
<organism evidence="7 8">
    <name type="scientific">[Clostridium] celerecrescens 18A</name>
    <dbReference type="NCBI Taxonomy" id="1286362"/>
    <lineage>
        <taxon>Bacteria</taxon>
        <taxon>Bacillati</taxon>
        <taxon>Bacillota</taxon>
        <taxon>Clostridia</taxon>
        <taxon>Lachnospirales</taxon>
        <taxon>Lachnospiraceae</taxon>
        <taxon>Lacrimispora</taxon>
    </lineage>
</organism>
<evidence type="ECO:0000256" key="3">
    <source>
        <dbReference type="ARBA" id="ARBA00022898"/>
    </source>
</evidence>
<dbReference type="InterPro" id="IPR027619">
    <property type="entry name" value="C-S_lyase_PatB-like"/>
</dbReference>
<gene>
    <name evidence="7" type="ORF">H171_1928</name>
</gene>
<evidence type="ECO:0000256" key="4">
    <source>
        <dbReference type="ARBA" id="ARBA00023239"/>
    </source>
</evidence>
<evidence type="ECO:0000256" key="1">
    <source>
        <dbReference type="ARBA" id="ARBA00001933"/>
    </source>
</evidence>
<dbReference type="PANTHER" id="PTHR43525:SF1">
    <property type="entry name" value="PROTEIN MALY"/>
    <property type="match status" value="1"/>
</dbReference>
<dbReference type="AlphaFoldDB" id="A0A2M8Z4Q9"/>
<evidence type="ECO:0000313" key="8">
    <source>
        <dbReference type="Proteomes" id="UP000231092"/>
    </source>
</evidence>
<sequence length="393" mass="45772">MKYNFDQIIDRRGTYCTQWDYIKDRFGEEDLLPFSISDTDFMVPWPIRKKLLEVVEHGIYGYSRWNHEEFKGAVAGYFADRHKVLVSPDWVVYSPSVLYSIAVLFRLLSREHDRVLVFEPMYDAFYHVIKDNNREMVPLRLIPENGRYEIDFIRFENLVKECRIFLLCSPHNPTGRVWTTDEMDRMVELCRKHQVTIISDEIHSDVILTDRKHCPILKYGNQYDQLYLVSSASKTFNTPGLIGSYCVLPDKGIRDPFISRMRNRDFLNSVSLMGMHAMMTGYGECMDYADQLCTYIRGNMKELSIFVEKELADTGVRFRMPEATYLAWIDMSRVGADSGAIQNALVHEGKVGIMPGKVYGDENYLRMNLGCPRGKLMEGLERMKRAMEKLSLI</sequence>
<dbReference type="Pfam" id="PF00155">
    <property type="entry name" value="Aminotran_1_2"/>
    <property type="match status" value="1"/>
</dbReference>
<dbReference type="PANTHER" id="PTHR43525">
    <property type="entry name" value="PROTEIN MALY"/>
    <property type="match status" value="1"/>
</dbReference>
<dbReference type="Proteomes" id="UP000231092">
    <property type="component" value="Unassembled WGS sequence"/>
</dbReference>
<dbReference type="EC" id="4.4.1.13" evidence="2"/>
<dbReference type="NCBIfam" id="TIGR04350">
    <property type="entry name" value="C_S_lyase_PatB"/>
    <property type="match status" value="1"/>
</dbReference>
<dbReference type="InterPro" id="IPR015422">
    <property type="entry name" value="PyrdxlP-dep_Trfase_small"/>
</dbReference>
<dbReference type="EMBL" id="PGET01000001">
    <property type="protein sequence ID" value="PJJ28425.1"/>
    <property type="molecule type" value="Genomic_DNA"/>
</dbReference>
<evidence type="ECO:0000256" key="2">
    <source>
        <dbReference type="ARBA" id="ARBA00012224"/>
    </source>
</evidence>
<evidence type="ECO:0000313" key="7">
    <source>
        <dbReference type="EMBL" id="PJJ28425.1"/>
    </source>
</evidence>
<accession>A0A2M8Z4Q9</accession>
<keyword evidence="3" id="KW-0663">Pyridoxal phosphate</keyword>
<dbReference type="InterPro" id="IPR004839">
    <property type="entry name" value="Aminotransferase_I/II_large"/>
</dbReference>
<dbReference type="InterPro" id="IPR015421">
    <property type="entry name" value="PyrdxlP-dep_Trfase_major"/>
</dbReference>
<dbReference type="SUPFAM" id="SSF53383">
    <property type="entry name" value="PLP-dependent transferases"/>
    <property type="match status" value="1"/>
</dbReference>
<dbReference type="OrthoDB" id="9802872at2"/>
<proteinExistence type="inferred from homology"/>
<feature type="domain" description="Aminotransferase class I/classII large" evidence="6">
    <location>
        <begin position="30"/>
        <end position="382"/>
    </location>
</feature>
<evidence type="ECO:0000256" key="5">
    <source>
        <dbReference type="ARBA" id="ARBA00037974"/>
    </source>
</evidence>
<dbReference type="GO" id="GO:0047804">
    <property type="term" value="F:cysteine-S-conjugate beta-lyase activity"/>
    <property type="evidence" value="ECO:0007669"/>
    <property type="project" value="UniProtKB-EC"/>
</dbReference>
<dbReference type="Gene3D" id="3.40.640.10">
    <property type="entry name" value="Type I PLP-dependent aspartate aminotransferase-like (Major domain)"/>
    <property type="match status" value="1"/>
</dbReference>
<dbReference type="Gene3D" id="3.90.1150.10">
    <property type="entry name" value="Aspartate Aminotransferase, domain 1"/>
    <property type="match status" value="1"/>
</dbReference>
<comment type="cofactor">
    <cofactor evidence="1">
        <name>pyridoxal 5'-phosphate</name>
        <dbReference type="ChEBI" id="CHEBI:597326"/>
    </cofactor>
</comment>
<dbReference type="RefSeq" id="WP_100304919.1">
    <property type="nucleotide sequence ID" value="NZ_PGET01000001.1"/>
</dbReference>
<keyword evidence="4 7" id="KW-0456">Lyase</keyword>
<name>A0A2M8Z4Q9_9FIRM</name>
<comment type="caution">
    <text evidence="7">The sequence shown here is derived from an EMBL/GenBank/DDBJ whole genome shotgun (WGS) entry which is preliminary data.</text>
</comment>
<evidence type="ECO:0000259" key="6">
    <source>
        <dbReference type="Pfam" id="PF00155"/>
    </source>
</evidence>
<reference evidence="7 8" key="1">
    <citation type="submission" date="2017-11" db="EMBL/GenBank/DDBJ databases">
        <title>Understudied soil microbes with underappreciated capabilities: Untangling the Clostridium saccharolyticum group.</title>
        <authorList>
            <person name="Leschine S."/>
        </authorList>
    </citation>
    <scope>NUCLEOTIDE SEQUENCE [LARGE SCALE GENOMIC DNA]</scope>
    <source>
        <strain evidence="7 8">18A</strain>
    </source>
</reference>
<dbReference type="CDD" id="cd00609">
    <property type="entry name" value="AAT_like"/>
    <property type="match status" value="1"/>
</dbReference>
<dbReference type="GO" id="GO:0030170">
    <property type="term" value="F:pyridoxal phosphate binding"/>
    <property type="evidence" value="ECO:0007669"/>
    <property type="project" value="InterPro"/>
</dbReference>